<comment type="caution">
    <text evidence="2">The sequence shown here is derived from an EMBL/GenBank/DDBJ whole genome shotgun (WGS) entry which is preliminary data.</text>
</comment>
<proteinExistence type="predicted"/>
<feature type="domain" description="Pyrroloquinoline quinone-dependent pyranose dehydrogenase beta-propeller" evidence="1">
    <location>
        <begin position="48"/>
        <end position="410"/>
    </location>
</feature>
<reference evidence="2 3" key="1">
    <citation type="submission" date="2017-09" db="EMBL/GenBank/DDBJ databases">
        <title>Depth-based differentiation of microbial function through sediment-hosted aquifers and enrichment of novel symbionts in the deep terrestrial subsurface.</title>
        <authorList>
            <person name="Probst A.J."/>
            <person name="Ladd B."/>
            <person name="Jarett J.K."/>
            <person name="Geller-Mcgrath D.E."/>
            <person name="Sieber C.M."/>
            <person name="Emerson J.B."/>
            <person name="Anantharaman K."/>
            <person name="Thomas B.C."/>
            <person name="Malmstrom R."/>
            <person name="Stieglmeier M."/>
            <person name="Klingl A."/>
            <person name="Woyke T."/>
            <person name="Ryan C.M."/>
            <person name="Banfield J.F."/>
        </authorList>
    </citation>
    <scope>NUCLEOTIDE SEQUENCE [LARGE SCALE GENOMIC DNA]</scope>
    <source>
        <strain evidence="2">CG10_big_fil_rev_8_21_14_0_10_46_23</strain>
    </source>
</reference>
<dbReference type="Pfam" id="PF22807">
    <property type="entry name" value="TrAA12"/>
    <property type="match status" value="1"/>
</dbReference>
<evidence type="ECO:0000313" key="2">
    <source>
        <dbReference type="EMBL" id="PIR41057.1"/>
    </source>
</evidence>
<dbReference type="PANTHER" id="PTHR19328:SF53">
    <property type="entry name" value="MEMBRANE PROTEIN"/>
    <property type="match status" value="1"/>
</dbReference>
<protein>
    <recommendedName>
        <fullName evidence="1">Pyrroloquinoline quinone-dependent pyranose dehydrogenase beta-propeller domain-containing protein</fullName>
    </recommendedName>
</protein>
<dbReference type="Gene3D" id="2.120.10.30">
    <property type="entry name" value="TolB, C-terminal domain"/>
    <property type="match status" value="1"/>
</dbReference>
<evidence type="ECO:0000259" key="1">
    <source>
        <dbReference type="Pfam" id="PF22807"/>
    </source>
</evidence>
<accession>A0A2H0R3H2</accession>
<evidence type="ECO:0000313" key="3">
    <source>
        <dbReference type="Proteomes" id="UP000230232"/>
    </source>
</evidence>
<dbReference type="InterPro" id="IPR054539">
    <property type="entry name" value="Beta-prop_PDH"/>
</dbReference>
<dbReference type="PANTHER" id="PTHR19328">
    <property type="entry name" value="HEDGEHOG-INTERACTING PROTEIN"/>
    <property type="match status" value="1"/>
</dbReference>
<dbReference type="InterPro" id="IPR011041">
    <property type="entry name" value="Quinoprot_gluc/sorb_DH_b-prop"/>
</dbReference>
<dbReference type="SUPFAM" id="SSF50952">
    <property type="entry name" value="Soluble quinoprotein glucose dehydrogenase"/>
    <property type="match status" value="1"/>
</dbReference>
<sequence length="419" mass="46095">MKILSALILALIFVLAGYLIFDFSRPTPTPSPLPIFGQAVDYLSSIENLDIREVTDDLPGARVIAFDPKGGALISQTSLGKVVLLYSDRPQIGSKIESRVLLEGLNKPHGLAFYMEADKIYLYVALSDEVVRFEYNSESQTVDLNSRINIANLPDGGRHFTRTILFGPNYREAPILDGFREQETLSQDKLYISVGSSCDTCLEDNWKRAAVLESDPIGNFTAEFAGGLRNSVFMAINPRTGELWATEMGRDDLGDNLPPDEINILRVGEKYGWPFCFGDKVQDETFAVSSNFSQTRIDIPRVCGLTEAPVINLPAHVAPLGLAFIPASWPEELRGDLIVALHGSWNSSEQVGYEIIRFNINAEGQVEGGSQPFIAGFLNNGEILGRPVDLKFDADGALYISDDSQGKVFRVIPGEIILN</sequence>
<organism evidence="2 3">
    <name type="scientific">Candidatus Yanofskybacteria bacterium CG10_big_fil_rev_8_21_14_0_10_46_23</name>
    <dbReference type="NCBI Taxonomy" id="1975098"/>
    <lineage>
        <taxon>Bacteria</taxon>
        <taxon>Candidatus Yanofskyibacteriota</taxon>
    </lineage>
</organism>
<dbReference type="AlphaFoldDB" id="A0A2H0R3H2"/>
<gene>
    <name evidence="2" type="ORF">COV31_03295</name>
</gene>
<dbReference type="Proteomes" id="UP000230232">
    <property type="component" value="Unassembled WGS sequence"/>
</dbReference>
<dbReference type="EMBL" id="PCXO01000013">
    <property type="protein sequence ID" value="PIR41057.1"/>
    <property type="molecule type" value="Genomic_DNA"/>
</dbReference>
<dbReference type="InterPro" id="IPR011042">
    <property type="entry name" value="6-blade_b-propeller_TolB-like"/>
</dbReference>
<name>A0A2H0R3H2_9BACT</name>